<comment type="subcellular location">
    <subcellularLocation>
        <location evidence="9">Cytoplasm</location>
    </subcellularLocation>
</comment>
<feature type="binding site" evidence="9">
    <location>
        <begin position="366"/>
        <end position="370"/>
    </location>
    <ligand>
        <name>substrate</name>
    </ligand>
</feature>
<dbReference type="EC" id="3.1.-.-" evidence="9"/>
<evidence type="ECO:0000256" key="8">
    <source>
        <dbReference type="ARBA" id="ARBA00022884"/>
    </source>
</evidence>
<dbReference type="Pfam" id="PF00753">
    <property type="entry name" value="Lactamase_B"/>
    <property type="match status" value="1"/>
</dbReference>
<dbReference type="Gene3D" id="3.10.20.580">
    <property type="match status" value="1"/>
</dbReference>
<keyword evidence="7 9" id="KW-0269">Exonuclease</keyword>
<evidence type="ECO:0000256" key="6">
    <source>
        <dbReference type="ARBA" id="ARBA00022833"/>
    </source>
</evidence>
<comment type="caution">
    <text evidence="11">The sequence shown here is derived from an EMBL/GenBank/DDBJ whole genome shotgun (WGS) entry which is preliminary data.</text>
</comment>
<gene>
    <name evidence="9" type="primary">rnj</name>
    <name evidence="11" type="ORF">HZY91_07115</name>
</gene>
<evidence type="ECO:0000256" key="1">
    <source>
        <dbReference type="ARBA" id="ARBA00022490"/>
    </source>
</evidence>
<dbReference type="InterPro" id="IPR041636">
    <property type="entry name" value="RNase_J_C"/>
</dbReference>
<feature type="domain" description="Metallo-beta-lactamase" evidence="10">
    <location>
        <begin position="22"/>
        <end position="216"/>
    </location>
</feature>
<accession>A0ABS0LRF7</accession>
<evidence type="ECO:0000256" key="3">
    <source>
        <dbReference type="ARBA" id="ARBA00022723"/>
    </source>
</evidence>
<dbReference type="PIRSF" id="PIRSF004803">
    <property type="entry name" value="RnjA"/>
    <property type="match status" value="1"/>
</dbReference>
<dbReference type="PANTHER" id="PTHR43694">
    <property type="entry name" value="RIBONUCLEASE J"/>
    <property type="match status" value="1"/>
</dbReference>
<evidence type="ECO:0000256" key="7">
    <source>
        <dbReference type="ARBA" id="ARBA00022839"/>
    </source>
</evidence>
<name>A0ABS0LRF7_9LACT</name>
<evidence type="ECO:0000259" key="10">
    <source>
        <dbReference type="SMART" id="SM00849"/>
    </source>
</evidence>
<dbReference type="SUPFAM" id="SSF56281">
    <property type="entry name" value="Metallo-hydrolase/oxidoreductase"/>
    <property type="match status" value="1"/>
</dbReference>
<evidence type="ECO:0000313" key="12">
    <source>
        <dbReference type="Proteomes" id="UP000721415"/>
    </source>
</evidence>
<dbReference type="HAMAP" id="MF_01491">
    <property type="entry name" value="RNase_J_bact"/>
    <property type="match status" value="1"/>
</dbReference>
<keyword evidence="5 9" id="KW-0378">Hydrolase</keyword>
<keyword evidence="12" id="KW-1185">Reference proteome</keyword>
<keyword evidence="8 9" id="KW-0694">RNA-binding</keyword>
<organism evidence="11 12">
    <name type="scientific">Facklamia lactis</name>
    <dbReference type="NCBI Taxonomy" id="2749967"/>
    <lineage>
        <taxon>Bacteria</taxon>
        <taxon>Bacillati</taxon>
        <taxon>Bacillota</taxon>
        <taxon>Bacilli</taxon>
        <taxon>Lactobacillales</taxon>
        <taxon>Aerococcaceae</taxon>
        <taxon>Facklamia</taxon>
    </lineage>
</organism>
<dbReference type="RefSeq" id="WP_197115584.1">
    <property type="nucleotide sequence ID" value="NZ_JACBXQ010000004.1"/>
</dbReference>
<evidence type="ECO:0000256" key="2">
    <source>
        <dbReference type="ARBA" id="ARBA00022722"/>
    </source>
</evidence>
<keyword evidence="9" id="KW-0698">rRNA processing</keyword>
<dbReference type="InterPro" id="IPR055132">
    <property type="entry name" value="RNase_J_b_CASP"/>
</dbReference>
<dbReference type="EMBL" id="JACBXQ010000004">
    <property type="protein sequence ID" value="MBG9986663.1"/>
    <property type="molecule type" value="Genomic_DNA"/>
</dbReference>
<keyword evidence="6" id="KW-0862">Zinc</keyword>
<dbReference type="Gene3D" id="3.60.15.10">
    <property type="entry name" value="Ribonuclease Z/Hydroxyacylglutathione hydrolase-like"/>
    <property type="match status" value="1"/>
</dbReference>
<dbReference type="InterPro" id="IPR036866">
    <property type="entry name" value="RibonucZ/Hydroxyglut_hydro"/>
</dbReference>
<dbReference type="InterPro" id="IPR001279">
    <property type="entry name" value="Metallo-B-lactamas"/>
</dbReference>
<dbReference type="NCBIfam" id="NF047419">
    <property type="entry name" value="RNase_J1_RnjA"/>
    <property type="match status" value="1"/>
</dbReference>
<dbReference type="SMART" id="SM00849">
    <property type="entry name" value="Lactamase_B"/>
    <property type="match status" value="1"/>
</dbReference>
<keyword evidence="2 9" id="KW-0540">Nuclease</keyword>
<evidence type="ECO:0000313" key="11">
    <source>
        <dbReference type="EMBL" id="MBG9986663.1"/>
    </source>
</evidence>
<comment type="similarity">
    <text evidence="9">Belongs to the metallo-beta-lactamase superfamily. RNA-metabolizing metallo-beta-lactamase-like family. Bacterial RNase J subfamily.</text>
</comment>
<dbReference type="Proteomes" id="UP000721415">
    <property type="component" value="Unassembled WGS sequence"/>
</dbReference>
<comment type="function">
    <text evidence="9">An RNase that has 5'-3' exonuclease and possibly endonuclease activity. Involved in maturation of rRNA and in some organisms also mRNA maturation and/or decay.</text>
</comment>
<dbReference type="InterPro" id="IPR004613">
    <property type="entry name" value="RNase_J"/>
</dbReference>
<keyword evidence="1 9" id="KW-0963">Cytoplasm</keyword>
<dbReference type="PROSITE" id="PS01292">
    <property type="entry name" value="UPF0036"/>
    <property type="match status" value="1"/>
</dbReference>
<dbReference type="Pfam" id="PF07521">
    <property type="entry name" value="RMMBL"/>
    <property type="match status" value="1"/>
</dbReference>
<proteinExistence type="inferred from homology"/>
<evidence type="ECO:0000256" key="4">
    <source>
        <dbReference type="ARBA" id="ARBA00022759"/>
    </source>
</evidence>
<keyword evidence="3" id="KW-0479">Metal-binding</keyword>
<dbReference type="Pfam" id="PF22505">
    <property type="entry name" value="RNase_J_b_CASP"/>
    <property type="match status" value="1"/>
</dbReference>
<evidence type="ECO:0000256" key="9">
    <source>
        <dbReference type="HAMAP-Rule" id="MF_01491"/>
    </source>
</evidence>
<dbReference type="CDD" id="cd07714">
    <property type="entry name" value="RNaseJ_MBL-fold"/>
    <property type="match status" value="1"/>
</dbReference>
<keyword evidence="4 9" id="KW-0255">Endonuclease</keyword>
<dbReference type="InterPro" id="IPR001587">
    <property type="entry name" value="RNase_J_CS"/>
</dbReference>
<dbReference type="InterPro" id="IPR030854">
    <property type="entry name" value="RNase_J_bac"/>
</dbReference>
<dbReference type="PANTHER" id="PTHR43694:SF1">
    <property type="entry name" value="RIBONUCLEASE J"/>
    <property type="match status" value="1"/>
</dbReference>
<comment type="subunit">
    <text evidence="9">Homodimer, may be a subunit of the RNA degradosome.</text>
</comment>
<dbReference type="InterPro" id="IPR042173">
    <property type="entry name" value="RNase_J_2"/>
</dbReference>
<dbReference type="InterPro" id="IPR011108">
    <property type="entry name" value="RMMBL"/>
</dbReference>
<evidence type="ECO:0000256" key="5">
    <source>
        <dbReference type="ARBA" id="ARBA00022801"/>
    </source>
</evidence>
<dbReference type="Gene3D" id="3.40.50.10710">
    <property type="entry name" value="Metallo-hydrolase/oxidoreductase"/>
    <property type="match status" value="1"/>
</dbReference>
<protein>
    <recommendedName>
        <fullName evidence="9">Ribonuclease J</fullName>
        <shortName evidence="9">RNase J</shortName>
        <ecNumber evidence="9">3.1.-.-</ecNumber>
    </recommendedName>
</protein>
<reference evidence="11 12" key="1">
    <citation type="submission" date="2020-07" db="EMBL/GenBank/DDBJ databases">
        <title>Facklamia lactis sp. nov., isolated from raw milk.</title>
        <authorList>
            <person name="Doll E.V."/>
            <person name="Huptas C."/>
            <person name="Staib L."/>
            <person name="Wenning M."/>
            <person name="Scherer S."/>
        </authorList>
    </citation>
    <scope>NUCLEOTIDE SEQUENCE [LARGE SCALE GENOMIC DNA]</scope>
    <source>
        <strain evidence="11 12">DSM 111018</strain>
    </source>
</reference>
<dbReference type="NCBIfam" id="TIGR00649">
    <property type="entry name" value="MG423"/>
    <property type="match status" value="1"/>
</dbReference>
<sequence length="575" mass="63946">MAVNIKNNEVGVFALGGLNEVGKNMYGVQFQDEIIILDAGVMFPEDELLGIDYVIPDFQYILQNRHKVKAVVISHGHEDHIGGIPFLLQQINVPIYAGKWASALIRNKLHERGLLRDAEIHEIDEDSVIRFRKTSVSFYLTTHSIPEAYGVVVKTPPGNIVFTGDYKFDFTPVGKPADLHRMARIGEEGVLLLLGDSTNAEIPTFTNSEKIVGKSIRNIIQKETGRVIFATFASNVSRLQQAVMTAKETGRKIAVFGRSMESSIKTGRELGYIDDKGEDIFIEARDIDRYAANEILILCTGSQGEPMAALSRIANGTHRQISLQPDDTVIFSSSPIPGNTMSVNRVINQLSEQGVKVIHGKVNNIHTSGHGGQQEQLLMHRLMKPKYFMPVHGEYRMLSIQAELAQLTGIPKDHCFVMSNGDMLALTADSARIAGHFPAQDVYVDGNGVGDIGSIVLRDRKALSEEGLIIVTATIDYTSQQIISGPDIMSRGFIYMRESGDLINEIQNQARAIINRGLNEKGNNVSERMIRDLIFEELQPIIYEKTQRSPMIMPILLDIKKGVRPRQIKQKSEKE</sequence>
<dbReference type="Pfam" id="PF17770">
    <property type="entry name" value="RNase_J_C"/>
    <property type="match status" value="1"/>
</dbReference>